<organism evidence="1 2">
    <name type="scientific">Cajanus cajan</name>
    <name type="common">Pigeon pea</name>
    <name type="synonym">Cajanus indicus</name>
    <dbReference type="NCBI Taxonomy" id="3821"/>
    <lineage>
        <taxon>Eukaryota</taxon>
        <taxon>Viridiplantae</taxon>
        <taxon>Streptophyta</taxon>
        <taxon>Embryophyta</taxon>
        <taxon>Tracheophyta</taxon>
        <taxon>Spermatophyta</taxon>
        <taxon>Magnoliopsida</taxon>
        <taxon>eudicotyledons</taxon>
        <taxon>Gunneridae</taxon>
        <taxon>Pentapetalae</taxon>
        <taxon>rosids</taxon>
        <taxon>fabids</taxon>
        <taxon>Fabales</taxon>
        <taxon>Fabaceae</taxon>
        <taxon>Papilionoideae</taxon>
        <taxon>50 kb inversion clade</taxon>
        <taxon>NPAAA clade</taxon>
        <taxon>indigoferoid/millettioid clade</taxon>
        <taxon>Phaseoleae</taxon>
        <taxon>Cajanus</taxon>
    </lineage>
</organism>
<gene>
    <name evidence="1" type="ORF">KK1_035414</name>
</gene>
<dbReference type="AlphaFoldDB" id="A0A151RL15"/>
<dbReference type="EMBL" id="KQ483681">
    <property type="protein sequence ID" value="KYP43155.1"/>
    <property type="molecule type" value="Genomic_DNA"/>
</dbReference>
<evidence type="ECO:0000313" key="1">
    <source>
        <dbReference type="EMBL" id="KYP43155.1"/>
    </source>
</evidence>
<reference evidence="1" key="1">
    <citation type="journal article" date="2012" name="Nat. Biotechnol.">
        <title>Draft genome sequence of pigeonpea (Cajanus cajan), an orphan legume crop of resource-poor farmers.</title>
        <authorList>
            <person name="Varshney R.K."/>
            <person name="Chen W."/>
            <person name="Li Y."/>
            <person name="Bharti A.K."/>
            <person name="Saxena R.K."/>
            <person name="Schlueter J.A."/>
            <person name="Donoghue M.T."/>
            <person name="Azam S."/>
            <person name="Fan G."/>
            <person name="Whaley A.M."/>
            <person name="Farmer A.D."/>
            <person name="Sheridan J."/>
            <person name="Iwata A."/>
            <person name="Tuteja R."/>
            <person name="Penmetsa R.V."/>
            <person name="Wu W."/>
            <person name="Upadhyaya H.D."/>
            <person name="Yang S.P."/>
            <person name="Shah T."/>
            <person name="Saxena K.B."/>
            <person name="Michael T."/>
            <person name="McCombie W.R."/>
            <person name="Yang B."/>
            <person name="Zhang G."/>
            <person name="Yang H."/>
            <person name="Wang J."/>
            <person name="Spillane C."/>
            <person name="Cook D.R."/>
            <person name="May G.D."/>
            <person name="Xu X."/>
            <person name="Jackson S.A."/>
        </authorList>
    </citation>
    <scope>NUCLEOTIDE SEQUENCE [LARGE SCALE GENOMIC DNA]</scope>
</reference>
<proteinExistence type="predicted"/>
<keyword evidence="2" id="KW-1185">Reference proteome</keyword>
<dbReference type="Gramene" id="C.cajan_41190.t">
    <property type="protein sequence ID" value="C.cajan_41190.t.cds1"/>
    <property type="gene ID" value="C.cajan_41190"/>
</dbReference>
<protein>
    <submittedName>
        <fullName evidence="1">Uncharacterized protein</fullName>
    </submittedName>
</protein>
<sequence length="72" mass="8725">MKWQVVCYAISWCVWKHKNLCIFRQGQFDRSKLMEDIISTSWSWLKFSDNSFQYPFSVWSTNPDMCLCKPTF</sequence>
<dbReference type="OMA" id="CYAISWC"/>
<dbReference type="Proteomes" id="UP000075243">
    <property type="component" value="Unassembled WGS sequence"/>
</dbReference>
<name>A0A151RL15_CAJCA</name>
<accession>A0A151RL15</accession>
<evidence type="ECO:0000313" key="2">
    <source>
        <dbReference type="Proteomes" id="UP000075243"/>
    </source>
</evidence>